<gene>
    <name evidence="3" type="ORF">CYJ47_00620</name>
</gene>
<keyword evidence="1" id="KW-1133">Transmembrane helix</keyword>
<sequence>MGYRLSDNERAQAMTALGSHFAEGRLTLAEYEERVQKVAEAVTDDEVAQLFRDLPEQSYTVSEIEEYHRKSSHPKAGILGLSMVGAFVGLATTTGALDFVFLTIPVVVFILLYVMKIGPDEWHMPSARQLQRERVRELTYKQKLLALEQKRSDQERMRALKNRALGVAENFLGRD</sequence>
<dbReference type="InterPro" id="IPR012551">
    <property type="entry name" value="DUF1707_SHOCT-like"/>
</dbReference>
<proteinExistence type="predicted"/>
<dbReference type="RefSeq" id="WP_101679332.1">
    <property type="nucleotide sequence ID" value="NZ_CP136958.1"/>
</dbReference>
<evidence type="ECO:0000259" key="2">
    <source>
        <dbReference type="Pfam" id="PF08044"/>
    </source>
</evidence>
<evidence type="ECO:0000313" key="4">
    <source>
        <dbReference type="Proteomes" id="UP000234560"/>
    </source>
</evidence>
<keyword evidence="1" id="KW-0812">Transmembrane</keyword>
<feature type="transmembrane region" description="Helical" evidence="1">
    <location>
        <begin position="76"/>
        <end position="93"/>
    </location>
</feature>
<feature type="transmembrane region" description="Helical" evidence="1">
    <location>
        <begin position="99"/>
        <end position="118"/>
    </location>
</feature>
<accession>A0AAF1BWD3</accession>
<dbReference type="AlphaFoldDB" id="A0AAF1BWD3"/>
<organism evidence="3 4">
    <name type="scientific">Corynebacterium pyruviciproducens</name>
    <dbReference type="NCBI Taxonomy" id="598660"/>
    <lineage>
        <taxon>Bacteria</taxon>
        <taxon>Bacillati</taxon>
        <taxon>Actinomycetota</taxon>
        <taxon>Actinomycetes</taxon>
        <taxon>Mycobacteriales</taxon>
        <taxon>Corynebacteriaceae</taxon>
        <taxon>Corynebacterium</taxon>
    </lineage>
</organism>
<evidence type="ECO:0000256" key="1">
    <source>
        <dbReference type="SAM" id="Phobius"/>
    </source>
</evidence>
<reference evidence="3" key="2">
    <citation type="submission" date="2023-10" db="EMBL/GenBank/DDBJ databases">
        <authorList>
            <person name="Choi B."/>
        </authorList>
    </citation>
    <scope>NUCLEOTIDE SEQUENCE</scope>
    <source>
        <strain evidence="3">UMB0763</strain>
    </source>
</reference>
<reference evidence="3" key="1">
    <citation type="submission" date="2017-12" db="EMBL/GenBank/DDBJ databases">
        <authorList>
            <person name="Thomas-White K."/>
            <person name="Wolfe A.J."/>
        </authorList>
    </citation>
    <scope>NUCLEOTIDE SEQUENCE</scope>
    <source>
        <strain evidence="3">UMB0763</strain>
    </source>
</reference>
<dbReference type="EMBL" id="CP136958">
    <property type="protein sequence ID" value="WOT02317.1"/>
    <property type="molecule type" value="Genomic_DNA"/>
</dbReference>
<dbReference type="KEGG" id="cpyr:CYJ47_00620"/>
<protein>
    <submittedName>
        <fullName evidence="3">DUF1707 domain-containing protein</fullName>
    </submittedName>
</protein>
<evidence type="ECO:0000313" key="3">
    <source>
        <dbReference type="EMBL" id="WOT02317.1"/>
    </source>
</evidence>
<dbReference type="Pfam" id="PF08044">
    <property type="entry name" value="DUF1707"/>
    <property type="match status" value="1"/>
</dbReference>
<feature type="domain" description="DUF1707" evidence="2">
    <location>
        <begin position="4"/>
        <end position="55"/>
    </location>
</feature>
<name>A0AAF1BWD3_9CORY</name>
<dbReference type="Proteomes" id="UP000234560">
    <property type="component" value="Chromosome"/>
</dbReference>
<keyword evidence="1" id="KW-0472">Membrane</keyword>